<dbReference type="AlphaFoldDB" id="E2B6H9"/>
<dbReference type="InParanoid" id="E2B6H9"/>
<dbReference type="EMBL" id="GL445973">
    <property type="protein sequence ID" value="EFN88723.1"/>
    <property type="molecule type" value="Genomic_DNA"/>
</dbReference>
<protein>
    <recommendedName>
        <fullName evidence="3">Histone-lysine N-methyltransferase SETMAR</fullName>
    </recommendedName>
</protein>
<feature type="non-terminal residue" evidence="1">
    <location>
        <position position="26"/>
    </location>
</feature>
<keyword evidence="2" id="KW-1185">Reference proteome</keyword>
<accession>E2B6H9</accession>
<reference evidence="1 2" key="1">
    <citation type="journal article" date="2010" name="Science">
        <title>Genomic comparison of the ants Camponotus floridanus and Harpegnathos saltator.</title>
        <authorList>
            <person name="Bonasio R."/>
            <person name="Zhang G."/>
            <person name="Ye C."/>
            <person name="Mutti N.S."/>
            <person name="Fang X."/>
            <person name="Qin N."/>
            <person name="Donahue G."/>
            <person name="Yang P."/>
            <person name="Li Q."/>
            <person name="Li C."/>
            <person name="Zhang P."/>
            <person name="Huang Z."/>
            <person name="Berger S.L."/>
            <person name="Reinberg D."/>
            <person name="Wang J."/>
            <person name="Liebig J."/>
        </authorList>
    </citation>
    <scope>NUCLEOTIDE SEQUENCE [LARGE SCALE GENOMIC DNA]</scope>
    <source>
        <strain evidence="1 2">R22 G/1</strain>
    </source>
</reference>
<proteinExistence type="predicted"/>
<dbReference type="Proteomes" id="UP000008237">
    <property type="component" value="Unassembled WGS sequence"/>
</dbReference>
<name>E2B6H9_HARSA</name>
<sequence length="26" mass="3318">RFITMDETWVHHFTPETKEQLKQWTK</sequence>
<evidence type="ECO:0000313" key="2">
    <source>
        <dbReference type="Proteomes" id="UP000008237"/>
    </source>
</evidence>
<gene>
    <name evidence="1" type="ORF">EAI_03287</name>
</gene>
<organism evidence="2">
    <name type="scientific">Harpegnathos saltator</name>
    <name type="common">Jerdon's jumping ant</name>
    <dbReference type="NCBI Taxonomy" id="610380"/>
    <lineage>
        <taxon>Eukaryota</taxon>
        <taxon>Metazoa</taxon>
        <taxon>Ecdysozoa</taxon>
        <taxon>Arthropoda</taxon>
        <taxon>Hexapoda</taxon>
        <taxon>Insecta</taxon>
        <taxon>Pterygota</taxon>
        <taxon>Neoptera</taxon>
        <taxon>Endopterygota</taxon>
        <taxon>Hymenoptera</taxon>
        <taxon>Apocrita</taxon>
        <taxon>Aculeata</taxon>
        <taxon>Formicoidea</taxon>
        <taxon>Formicidae</taxon>
        <taxon>Ponerinae</taxon>
        <taxon>Ponerini</taxon>
        <taxon>Harpegnathos</taxon>
    </lineage>
</organism>
<evidence type="ECO:0000313" key="1">
    <source>
        <dbReference type="EMBL" id="EFN88723.1"/>
    </source>
</evidence>
<feature type="non-terminal residue" evidence="1">
    <location>
        <position position="1"/>
    </location>
</feature>
<evidence type="ECO:0008006" key="3">
    <source>
        <dbReference type="Google" id="ProtNLM"/>
    </source>
</evidence>